<dbReference type="STRING" id="298654.FraEuI1c_2776"/>
<evidence type="ECO:0000313" key="1">
    <source>
        <dbReference type="EMBL" id="ADP80803.1"/>
    </source>
</evidence>
<sequence>MKAGSRLRASNSACEVVVVRAPARAEGLLCAGVEMVSDGVVPAGAPVSAGPRIELGKRYVDRSAALEVLCTKPGFGPLVFGGEELTLKSAKPLPASD</sequence>
<protein>
    <submittedName>
        <fullName evidence="1">Uncharacterized protein</fullName>
    </submittedName>
</protein>
<dbReference type="AlphaFoldDB" id="E3J7P9"/>
<dbReference type="Proteomes" id="UP000002484">
    <property type="component" value="Chromosome"/>
</dbReference>
<dbReference type="EMBL" id="CP002299">
    <property type="protein sequence ID" value="ADP80803.1"/>
    <property type="molecule type" value="Genomic_DNA"/>
</dbReference>
<gene>
    <name evidence="1" type="ordered locus">FraEuI1c_2776</name>
</gene>
<reference evidence="1 2" key="1">
    <citation type="submission" date="2010-10" db="EMBL/GenBank/DDBJ databases">
        <title>Complete sequence of Frankia sp. EuI1c.</title>
        <authorList>
            <consortium name="US DOE Joint Genome Institute"/>
            <person name="Lucas S."/>
            <person name="Copeland A."/>
            <person name="Lapidus A."/>
            <person name="Cheng J.-F."/>
            <person name="Bruce D."/>
            <person name="Goodwin L."/>
            <person name="Pitluck S."/>
            <person name="Chertkov O."/>
            <person name="Detter J.C."/>
            <person name="Han C."/>
            <person name="Tapia R."/>
            <person name="Land M."/>
            <person name="Hauser L."/>
            <person name="Jeffries C."/>
            <person name="Kyrpides N."/>
            <person name="Ivanova N."/>
            <person name="Mikhailova N."/>
            <person name="Beauchemin N."/>
            <person name="Sen A."/>
            <person name="Sur S.A."/>
            <person name="Gtari M."/>
            <person name="Wall L."/>
            <person name="Tisa L."/>
            <person name="Woyke T."/>
        </authorList>
    </citation>
    <scope>NUCLEOTIDE SEQUENCE [LARGE SCALE GENOMIC DNA]</scope>
    <source>
        <strain evidence="2">DSM 45817 / CECT 9037 / EuI1c</strain>
    </source>
</reference>
<dbReference type="InParanoid" id="E3J7P9"/>
<dbReference type="eggNOG" id="ENOG50336QK">
    <property type="taxonomic scope" value="Bacteria"/>
</dbReference>
<organism evidence="1 2">
    <name type="scientific">Pseudofrankia inefficax (strain DSM 45817 / CECT 9037 / DDB 130130 / EuI1c)</name>
    <name type="common">Frankia inefficax</name>
    <dbReference type="NCBI Taxonomy" id="298654"/>
    <lineage>
        <taxon>Bacteria</taxon>
        <taxon>Bacillati</taxon>
        <taxon>Actinomycetota</taxon>
        <taxon>Actinomycetes</taxon>
        <taxon>Frankiales</taxon>
        <taxon>Frankiaceae</taxon>
        <taxon>Pseudofrankia</taxon>
    </lineage>
</organism>
<keyword evidence="2" id="KW-1185">Reference proteome</keyword>
<proteinExistence type="predicted"/>
<accession>E3J7P9</accession>
<dbReference type="HOGENOM" id="CLU_173931_0_0_11"/>
<evidence type="ECO:0000313" key="2">
    <source>
        <dbReference type="Proteomes" id="UP000002484"/>
    </source>
</evidence>
<name>E3J7P9_PSEI1</name>
<dbReference type="KEGG" id="fri:FraEuI1c_2776"/>